<keyword evidence="1" id="KW-1133">Transmembrane helix</keyword>
<organism evidence="2 3">
    <name type="scientific">Eubacterium cellulosolvens (strain ATCC 43171 / JCM 9499 / 6)</name>
    <name type="common">Cillobacterium cellulosolvens</name>
    <dbReference type="NCBI Taxonomy" id="633697"/>
    <lineage>
        <taxon>Bacteria</taxon>
        <taxon>Bacillati</taxon>
        <taxon>Bacillota</taxon>
        <taxon>Clostridia</taxon>
        <taxon>Eubacteriales</taxon>
        <taxon>Eubacteriaceae</taxon>
        <taxon>Eubacterium</taxon>
    </lineage>
</organism>
<name>I5ATP1_EUBC6</name>
<protein>
    <submittedName>
        <fullName evidence="2">Uncharacterized protein</fullName>
    </submittedName>
</protein>
<evidence type="ECO:0000313" key="2">
    <source>
        <dbReference type="EMBL" id="EIM57164.1"/>
    </source>
</evidence>
<evidence type="ECO:0000313" key="3">
    <source>
        <dbReference type="Proteomes" id="UP000005753"/>
    </source>
</evidence>
<gene>
    <name evidence="2" type="ORF">EubceDRAFT1_1352</name>
</gene>
<evidence type="ECO:0000256" key="1">
    <source>
        <dbReference type="SAM" id="Phobius"/>
    </source>
</evidence>
<dbReference type="STRING" id="633697.EubceDRAFT1_1352"/>
<proteinExistence type="predicted"/>
<dbReference type="Proteomes" id="UP000005753">
    <property type="component" value="Chromosome"/>
</dbReference>
<dbReference type="HOGENOM" id="CLU_595473_0_0_9"/>
<reference evidence="2 3" key="1">
    <citation type="submission" date="2010-08" db="EMBL/GenBank/DDBJ databases">
        <authorList>
            <consortium name="US DOE Joint Genome Institute (JGI-PGF)"/>
            <person name="Lucas S."/>
            <person name="Copeland A."/>
            <person name="Lapidus A."/>
            <person name="Cheng J.-F."/>
            <person name="Bruce D."/>
            <person name="Goodwin L."/>
            <person name="Pitluck S."/>
            <person name="Land M.L."/>
            <person name="Hauser L."/>
            <person name="Chang Y.-J."/>
            <person name="Anderson I.J."/>
            <person name="Johnson E."/>
            <person name="Mulhopadhyay B."/>
            <person name="Kyrpides N."/>
            <person name="Woyke T.J."/>
        </authorList>
    </citation>
    <scope>NUCLEOTIDE SEQUENCE [LARGE SCALE GENOMIC DNA]</scope>
    <source>
        <strain evidence="2 3">6</strain>
    </source>
</reference>
<keyword evidence="3" id="KW-1185">Reference proteome</keyword>
<dbReference type="AlphaFoldDB" id="I5ATP1"/>
<feature type="transmembrane region" description="Helical" evidence="1">
    <location>
        <begin position="12"/>
        <end position="30"/>
    </location>
</feature>
<keyword evidence="1" id="KW-0812">Transmembrane</keyword>
<reference evidence="2 3" key="2">
    <citation type="submission" date="2012-02" db="EMBL/GenBank/DDBJ databases">
        <title>Improved High-Quality Draft sequence of Eubacterium cellulosolvens 6.</title>
        <authorList>
            <consortium name="US DOE Joint Genome Institute"/>
            <person name="Lucas S."/>
            <person name="Han J."/>
            <person name="Lapidus A."/>
            <person name="Cheng J.-F."/>
            <person name="Goodwin L."/>
            <person name="Pitluck S."/>
            <person name="Peters L."/>
            <person name="Mikhailova N."/>
            <person name="Gu W."/>
            <person name="Detter J.C."/>
            <person name="Han C."/>
            <person name="Tapia R."/>
            <person name="Land M."/>
            <person name="Hauser L."/>
            <person name="Kyrpides N."/>
            <person name="Ivanova N."/>
            <person name="Pagani I."/>
            <person name="Johnson E."/>
            <person name="Mukhopadhyay B."/>
            <person name="Anderson I."/>
            <person name="Woyke T."/>
        </authorList>
    </citation>
    <scope>NUCLEOTIDE SEQUENCE [LARGE SCALE GENOMIC DNA]</scope>
    <source>
        <strain evidence="2 3">6</strain>
    </source>
</reference>
<accession>I5ATP1</accession>
<dbReference type="EMBL" id="CM001487">
    <property type="protein sequence ID" value="EIM57164.1"/>
    <property type="molecule type" value="Genomic_DNA"/>
</dbReference>
<dbReference type="OrthoDB" id="7064788at2"/>
<keyword evidence="1" id="KW-0472">Membrane</keyword>
<sequence>MNVLFQTARRFVAVIMIASAVLFSCIYPNVVYGNGITEAFLATEVKRSVSWEDPLGMNLFEMFLDRNQLANPQYDTSTDSPFESNYRQLLTGSSQWSSFRTLNRSLYKTGYYLIPGISNTNLGEGTTSRMVPQGICVAGQFVLISAYNFAKPQKYSCIYVLNKNTREYITTLVLNIKSHVGALTYGGGNDGNIYIADSNHFDPETMGSKKVKIAIDDAKYRVWKLPVSEVVKAVKTKEDSVKVKLTDYLGVSVRPSFLCSYKGTLFVGDINNREGGSGKSFMQGYSMETGEINVQRIDLDSSTQGVAITEYKGKLYLLSSRSFGRNYPSILTIRRIYHNRIIGWVPSFFTVREIALPNMSEDVDVHGDHVLINFESASKKYQKRNVTQRQMDRVINASLGSLIEGYPLMIPLKDNHLPEEYGTYGMSEGETSLPMADHFMYAVALPKKPFRLADGSDDR</sequence>
<dbReference type="eggNOG" id="COG3391">
    <property type="taxonomic scope" value="Bacteria"/>
</dbReference>